<dbReference type="PROSITE" id="PS50114">
    <property type="entry name" value="GATA_ZN_FINGER_2"/>
    <property type="match status" value="1"/>
</dbReference>
<feature type="non-terminal residue" evidence="8">
    <location>
        <position position="1"/>
    </location>
</feature>
<dbReference type="GO" id="GO:0000978">
    <property type="term" value="F:RNA polymerase II cis-regulatory region sequence-specific DNA binding"/>
    <property type="evidence" value="ECO:0007669"/>
    <property type="project" value="TreeGrafter"/>
</dbReference>
<proteinExistence type="predicted"/>
<evidence type="ECO:0000259" key="7">
    <source>
        <dbReference type="PROSITE" id="PS50114"/>
    </source>
</evidence>
<dbReference type="GO" id="GO:0045944">
    <property type="term" value="P:positive regulation of transcription by RNA polymerase II"/>
    <property type="evidence" value="ECO:0007669"/>
    <property type="project" value="TreeGrafter"/>
</dbReference>
<evidence type="ECO:0000313" key="9">
    <source>
        <dbReference type="Proteomes" id="UP001362999"/>
    </source>
</evidence>
<dbReference type="GO" id="GO:0005634">
    <property type="term" value="C:nucleus"/>
    <property type="evidence" value="ECO:0007669"/>
    <property type="project" value="UniProtKB-SubCell"/>
</dbReference>
<evidence type="ECO:0000256" key="1">
    <source>
        <dbReference type="ARBA" id="ARBA00004123"/>
    </source>
</evidence>
<comment type="subcellular location">
    <subcellularLocation>
        <location evidence="1">Nucleus</location>
    </subcellularLocation>
</comment>
<protein>
    <recommendedName>
        <fullName evidence="7">GATA-type domain-containing protein</fullName>
    </recommendedName>
</protein>
<dbReference type="EMBL" id="JAWWNJ010000043">
    <property type="protein sequence ID" value="KAK7019605.1"/>
    <property type="molecule type" value="Genomic_DNA"/>
</dbReference>
<accession>A0AAW0B1X5</accession>
<dbReference type="InterPro" id="IPR000679">
    <property type="entry name" value="Znf_GATA"/>
</dbReference>
<reference evidence="8 9" key="1">
    <citation type="journal article" date="2024" name="J Genomics">
        <title>Draft genome sequencing and assembly of Favolaschia claudopus CIRM-BRFM 2984 isolated from oak limbs.</title>
        <authorList>
            <person name="Navarro D."/>
            <person name="Drula E."/>
            <person name="Chaduli D."/>
            <person name="Cazenave R."/>
            <person name="Ahrendt S."/>
            <person name="Wang J."/>
            <person name="Lipzen A."/>
            <person name="Daum C."/>
            <person name="Barry K."/>
            <person name="Grigoriev I.V."/>
            <person name="Favel A."/>
            <person name="Rosso M.N."/>
            <person name="Martin F."/>
        </authorList>
    </citation>
    <scope>NUCLEOTIDE SEQUENCE [LARGE SCALE GENOMIC DNA]</scope>
    <source>
        <strain evidence="8 9">CIRM-BRFM 2984</strain>
    </source>
</reference>
<dbReference type="CDD" id="cd00202">
    <property type="entry name" value="ZnF_GATA"/>
    <property type="match status" value="1"/>
</dbReference>
<evidence type="ECO:0000256" key="5">
    <source>
        <dbReference type="ARBA" id="ARBA00023242"/>
    </source>
</evidence>
<keyword evidence="5" id="KW-0539">Nucleus</keyword>
<dbReference type="Gene3D" id="3.30.50.10">
    <property type="entry name" value="Erythroid Transcription Factor GATA-1, subunit A"/>
    <property type="match status" value="1"/>
</dbReference>
<dbReference type="PANTHER" id="PTHR10071">
    <property type="entry name" value="TRANSCRIPTION FACTOR GATA FAMILY MEMBER"/>
    <property type="match status" value="1"/>
</dbReference>
<evidence type="ECO:0000313" key="8">
    <source>
        <dbReference type="EMBL" id="KAK7019605.1"/>
    </source>
</evidence>
<keyword evidence="4" id="KW-0862">Zinc</keyword>
<keyword evidence="9" id="KW-1185">Reference proteome</keyword>
<dbReference type="SUPFAM" id="SSF57716">
    <property type="entry name" value="Glucocorticoid receptor-like (DNA-binding domain)"/>
    <property type="match status" value="1"/>
</dbReference>
<keyword evidence="3 6" id="KW-0863">Zinc-finger</keyword>
<name>A0AAW0B1X5_9AGAR</name>
<dbReference type="InterPro" id="IPR013088">
    <property type="entry name" value="Znf_NHR/GATA"/>
</dbReference>
<evidence type="ECO:0000256" key="3">
    <source>
        <dbReference type="ARBA" id="ARBA00022771"/>
    </source>
</evidence>
<dbReference type="InterPro" id="IPR039355">
    <property type="entry name" value="Transcription_factor_GATA"/>
</dbReference>
<sequence>PAQCSNCHTRATPLWRRNPEGNRVCDACCLYERLHGVTRPLNGIPQHAA</sequence>
<evidence type="ECO:0000256" key="2">
    <source>
        <dbReference type="ARBA" id="ARBA00022723"/>
    </source>
</evidence>
<gene>
    <name evidence="8" type="ORF">R3P38DRAFT_2536761</name>
</gene>
<dbReference type="Proteomes" id="UP001362999">
    <property type="component" value="Unassembled WGS sequence"/>
</dbReference>
<dbReference type="AlphaFoldDB" id="A0AAW0B1X5"/>
<dbReference type="GO" id="GO:0000122">
    <property type="term" value="P:negative regulation of transcription by RNA polymerase II"/>
    <property type="evidence" value="ECO:0007669"/>
    <property type="project" value="TreeGrafter"/>
</dbReference>
<dbReference type="GO" id="GO:0008270">
    <property type="term" value="F:zinc ion binding"/>
    <property type="evidence" value="ECO:0007669"/>
    <property type="project" value="UniProtKB-KW"/>
</dbReference>
<dbReference type="SMART" id="SM00401">
    <property type="entry name" value="ZnF_GATA"/>
    <property type="match status" value="1"/>
</dbReference>
<comment type="caution">
    <text evidence="8">The sequence shown here is derived from an EMBL/GenBank/DDBJ whole genome shotgun (WGS) entry which is preliminary data.</text>
</comment>
<dbReference type="GO" id="GO:0000981">
    <property type="term" value="F:DNA-binding transcription factor activity, RNA polymerase II-specific"/>
    <property type="evidence" value="ECO:0007669"/>
    <property type="project" value="TreeGrafter"/>
</dbReference>
<feature type="domain" description="GATA-type" evidence="7">
    <location>
        <begin position="1"/>
        <end position="41"/>
    </location>
</feature>
<dbReference type="PANTHER" id="PTHR10071:SF281">
    <property type="entry name" value="BOX A-BINDING FACTOR-RELATED"/>
    <property type="match status" value="1"/>
</dbReference>
<evidence type="ECO:0000256" key="4">
    <source>
        <dbReference type="ARBA" id="ARBA00022833"/>
    </source>
</evidence>
<dbReference type="Pfam" id="PF00320">
    <property type="entry name" value="GATA"/>
    <property type="match status" value="1"/>
</dbReference>
<evidence type="ECO:0000256" key="6">
    <source>
        <dbReference type="PROSITE-ProRule" id="PRU00094"/>
    </source>
</evidence>
<organism evidence="8 9">
    <name type="scientific">Favolaschia claudopus</name>
    <dbReference type="NCBI Taxonomy" id="2862362"/>
    <lineage>
        <taxon>Eukaryota</taxon>
        <taxon>Fungi</taxon>
        <taxon>Dikarya</taxon>
        <taxon>Basidiomycota</taxon>
        <taxon>Agaricomycotina</taxon>
        <taxon>Agaricomycetes</taxon>
        <taxon>Agaricomycetidae</taxon>
        <taxon>Agaricales</taxon>
        <taxon>Marasmiineae</taxon>
        <taxon>Mycenaceae</taxon>
        <taxon>Favolaschia</taxon>
    </lineage>
</organism>
<keyword evidence="2" id="KW-0479">Metal-binding</keyword>